<reference evidence="6 7" key="1">
    <citation type="submission" date="2018-04" db="EMBL/GenBank/DDBJ databases">
        <title>Novel actinobacteria from marine sediment.</title>
        <authorList>
            <person name="Ng Z.Y."/>
            <person name="Tan G.Y.A."/>
        </authorList>
    </citation>
    <scope>NUCLEOTIDE SEQUENCE [LARGE SCALE GENOMIC DNA]</scope>
    <source>
        <strain evidence="6 7">TPS81</strain>
    </source>
</reference>
<keyword evidence="4" id="KW-0472">Membrane</keyword>
<gene>
    <name evidence="6" type="ORF">DEF24_25315</name>
</gene>
<dbReference type="AlphaFoldDB" id="A0A368SYG9"/>
<proteinExistence type="predicted"/>
<evidence type="ECO:0000256" key="2">
    <source>
        <dbReference type="ARBA" id="ARBA00022692"/>
    </source>
</evidence>
<evidence type="ECO:0000256" key="4">
    <source>
        <dbReference type="ARBA" id="ARBA00023136"/>
    </source>
</evidence>
<organism evidence="6 7">
    <name type="scientific">Marinitenerispora sediminis</name>
    <dbReference type="NCBI Taxonomy" id="1931232"/>
    <lineage>
        <taxon>Bacteria</taxon>
        <taxon>Bacillati</taxon>
        <taxon>Actinomycetota</taxon>
        <taxon>Actinomycetes</taxon>
        <taxon>Streptosporangiales</taxon>
        <taxon>Nocardiopsidaceae</taxon>
        <taxon>Marinitenerispora</taxon>
    </lineage>
</organism>
<keyword evidence="7" id="KW-1185">Reference proteome</keyword>
<dbReference type="RefSeq" id="WP_374058429.1">
    <property type="nucleotide sequence ID" value="NZ_QEIN01000334.1"/>
</dbReference>
<accession>A0A368SYG9</accession>
<name>A0A368SYG9_9ACTN</name>
<dbReference type="GO" id="GO:0030416">
    <property type="term" value="P:methylamine metabolic process"/>
    <property type="evidence" value="ECO:0007669"/>
    <property type="project" value="InterPro"/>
</dbReference>
<comment type="caution">
    <text evidence="6">The sequence shown here is derived from an EMBL/GenBank/DDBJ whole genome shotgun (WGS) entry which is preliminary data.</text>
</comment>
<dbReference type="Proteomes" id="UP000253318">
    <property type="component" value="Unassembled WGS sequence"/>
</dbReference>
<feature type="domain" description="Methylamine utilisation protein MauE" evidence="5">
    <location>
        <begin position="3"/>
        <end position="58"/>
    </location>
</feature>
<evidence type="ECO:0000313" key="6">
    <source>
        <dbReference type="EMBL" id="RCV49329.1"/>
    </source>
</evidence>
<evidence type="ECO:0000313" key="7">
    <source>
        <dbReference type="Proteomes" id="UP000253318"/>
    </source>
</evidence>
<protein>
    <submittedName>
        <fullName evidence="6">DoxX family protein</fullName>
    </submittedName>
</protein>
<evidence type="ECO:0000256" key="3">
    <source>
        <dbReference type="ARBA" id="ARBA00022989"/>
    </source>
</evidence>
<comment type="subcellular location">
    <subcellularLocation>
        <location evidence="1">Membrane</location>
        <topology evidence="1">Multi-pass membrane protein</topology>
    </subcellularLocation>
</comment>
<evidence type="ECO:0000256" key="1">
    <source>
        <dbReference type="ARBA" id="ARBA00004141"/>
    </source>
</evidence>
<dbReference type="GO" id="GO:0016020">
    <property type="term" value="C:membrane"/>
    <property type="evidence" value="ECO:0007669"/>
    <property type="project" value="UniProtKB-SubCell"/>
</dbReference>
<keyword evidence="2" id="KW-0812">Transmembrane</keyword>
<sequence length="84" mass="8608">GGALMVVFIAGIISAWARGLSIDCGCFGSGGQVPVGETQYGLDILRDIGFLVLAGIVVVWPRSPFALDGALGLYPATEPEGRDG</sequence>
<dbReference type="InterPro" id="IPR009908">
    <property type="entry name" value="Methylamine_util_MauE"/>
</dbReference>
<dbReference type="Pfam" id="PF07291">
    <property type="entry name" value="MauE"/>
    <property type="match status" value="1"/>
</dbReference>
<dbReference type="EMBL" id="QEIN01000334">
    <property type="protein sequence ID" value="RCV49329.1"/>
    <property type="molecule type" value="Genomic_DNA"/>
</dbReference>
<keyword evidence="3" id="KW-1133">Transmembrane helix</keyword>
<feature type="non-terminal residue" evidence="6">
    <location>
        <position position="1"/>
    </location>
</feature>
<evidence type="ECO:0000259" key="5">
    <source>
        <dbReference type="Pfam" id="PF07291"/>
    </source>
</evidence>